<sequence>MRFPSLTRCLTLAVFALSIDSRHACGQEAESLGEAKPASWVKTLAGRNGEIELHRISLSGMAKNLNDEPVAGATIIVGIADWNRISGTDQAGEKQEFQFEIARVKTDDAGSFLVEDLIVPAFKRVGNNPDSIPLRTPLQLIGIAGNHGLTWCREFQFRPGKRPGKTFEDEEGKVFFSGEAIAVKLVFGPAIALHGQITDQNGNPIAGVTVRAGLVNRSNDGPDDLPRSTSFSFGKDGPLANLGYPTMPLIPEDLRMTQTDAKGEYRFGSIPDGIGMSMSFSHPSFLSHVSKQVATTPGPGRRVLIGPDGQLDVSVNLGNTLAVGATDPVTGKLVPGTKFELMGARTIQHNSVGTADDSGLANIRIFQGNYQLRIVPPAGDQYWVTTNVLLVDDEQKAGDKLTWDLLPAKKVQLKAMRGDVPAAGVAFEYTSDQVTWDPVPTQGSYTEYAKTEADGIIAAVLPLDAVAIRIADDDGSIQQISDSTELVFASSTQRDETVAKGPTPDPRYTERTLRGIYRYRANNSLEKDITQAEFRDAINKLVHLDANEAERALREFFGEIPTSEITLTQDVGRRRVDRTFLYETGKVIDRHLDDGVNEIRCGAFNRQCNVYMSGKSRIHLPSVFSILSRPIPPGTEEMTRENDRLVYSKEIQGGSFRIEQDATSGLVHLREYLHANGGESRWQLAPFQVGALSIPRVIVSGDYRDGKLSRAKVFFIDDVQLLDSIPPETFGMSVPAGTSVFDERAIERDQVSRRGRHTSITTDCLDLIARIGEVKTPRDAAEPVMRYGDPAPQLQIQSWIRGGRTIDAPDLKGKRLLLVFMPADENDFRSALPALRRMNEAFAGKDDTHVIAIFSPPLRASSVAKLAVLRDLDCVVALDQPSGDRLHGGATRSSYPGYSKQITVVVDANGKVQNVANYNDNIDGVTHRIQQSAK</sequence>
<dbReference type="AlphaFoldDB" id="A0A517NQ16"/>
<gene>
    <name evidence="1" type="ORF">K239x_11560</name>
</gene>
<dbReference type="Gene3D" id="3.40.30.10">
    <property type="entry name" value="Glutaredoxin"/>
    <property type="match status" value="1"/>
</dbReference>
<reference evidence="1 2" key="1">
    <citation type="submission" date="2019-02" db="EMBL/GenBank/DDBJ databases">
        <title>Deep-cultivation of Planctomycetes and their phenomic and genomic characterization uncovers novel biology.</title>
        <authorList>
            <person name="Wiegand S."/>
            <person name="Jogler M."/>
            <person name="Boedeker C."/>
            <person name="Pinto D."/>
            <person name="Vollmers J."/>
            <person name="Rivas-Marin E."/>
            <person name="Kohn T."/>
            <person name="Peeters S.H."/>
            <person name="Heuer A."/>
            <person name="Rast P."/>
            <person name="Oberbeckmann S."/>
            <person name="Bunk B."/>
            <person name="Jeske O."/>
            <person name="Meyerdierks A."/>
            <person name="Storesund J.E."/>
            <person name="Kallscheuer N."/>
            <person name="Luecker S."/>
            <person name="Lage O.M."/>
            <person name="Pohl T."/>
            <person name="Merkel B.J."/>
            <person name="Hornburger P."/>
            <person name="Mueller R.-W."/>
            <person name="Bruemmer F."/>
            <person name="Labrenz M."/>
            <person name="Spormann A.M."/>
            <person name="Op den Camp H."/>
            <person name="Overmann J."/>
            <person name="Amann R."/>
            <person name="Jetten M.S.M."/>
            <person name="Mascher T."/>
            <person name="Medema M.H."/>
            <person name="Devos D.P."/>
            <person name="Kaster A.-K."/>
            <person name="Ovreas L."/>
            <person name="Rohde M."/>
            <person name="Galperin M.Y."/>
            <person name="Jogler C."/>
        </authorList>
    </citation>
    <scope>NUCLEOTIDE SEQUENCE [LARGE SCALE GENOMIC DNA]</scope>
    <source>
        <strain evidence="1 2">K23_9</strain>
    </source>
</reference>
<dbReference type="RefSeq" id="WP_419189709.1">
    <property type="nucleotide sequence ID" value="NZ_CP036526.1"/>
</dbReference>
<keyword evidence="2" id="KW-1185">Reference proteome</keyword>
<dbReference type="SUPFAM" id="SSF49464">
    <property type="entry name" value="Carboxypeptidase regulatory domain-like"/>
    <property type="match status" value="1"/>
</dbReference>
<dbReference type="EMBL" id="CP036526">
    <property type="protein sequence ID" value="QDT09211.1"/>
    <property type="molecule type" value="Genomic_DNA"/>
</dbReference>
<evidence type="ECO:0000313" key="2">
    <source>
        <dbReference type="Proteomes" id="UP000319817"/>
    </source>
</evidence>
<name>A0A517NQ16_9BACT</name>
<proteinExistence type="predicted"/>
<dbReference type="Gene3D" id="2.60.40.1120">
    <property type="entry name" value="Carboxypeptidase-like, regulatory domain"/>
    <property type="match status" value="1"/>
</dbReference>
<accession>A0A517NQ16</accession>
<evidence type="ECO:0000313" key="1">
    <source>
        <dbReference type="EMBL" id="QDT09211.1"/>
    </source>
</evidence>
<dbReference type="Proteomes" id="UP000319817">
    <property type="component" value="Chromosome"/>
</dbReference>
<dbReference type="InterPro" id="IPR036249">
    <property type="entry name" value="Thioredoxin-like_sf"/>
</dbReference>
<dbReference type="SUPFAM" id="SSF52833">
    <property type="entry name" value="Thioredoxin-like"/>
    <property type="match status" value="1"/>
</dbReference>
<organism evidence="1 2">
    <name type="scientific">Stieleria marina</name>
    <dbReference type="NCBI Taxonomy" id="1930275"/>
    <lineage>
        <taxon>Bacteria</taxon>
        <taxon>Pseudomonadati</taxon>
        <taxon>Planctomycetota</taxon>
        <taxon>Planctomycetia</taxon>
        <taxon>Pirellulales</taxon>
        <taxon>Pirellulaceae</taxon>
        <taxon>Stieleria</taxon>
    </lineage>
</organism>
<protein>
    <submittedName>
        <fullName evidence="1">Uncharacterized protein</fullName>
    </submittedName>
</protein>
<dbReference type="InterPro" id="IPR008969">
    <property type="entry name" value="CarboxyPept-like_regulatory"/>
</dbReference>